<dbReference type="OrthoDB" id="8238277at2"/>
<dbReference type="STRING" id="1244869.H261_03193"/>
<protein>
    <submittedName>
        <fullName evidence="1">Phage-related tail fiber protein</fullName>
    </submittedName>
</protein>
<dbReference type="Proteomes" id="UP000011744">
    <property type="component" value="Unassembled WGS sequence"/>
</dbReference>
<accession>M2YEG6</accession>
<dbReference type="RefSeq" id="WP_008614246.1">
    <property type="nucleotide sequence ID" value="NZ_AONQ01000005.1"/>
</dbReference>
<organism evidence="1 2">
    <name type="scientific">Paramagnetospirillum caucaseum</name>
    <dbReference type="NCBI Taxonomy" id="1244869"/>
    <lineage>
        <taxon>Bacteria</taxon>
        <taxon>Pseudomonadati</taxon>
        <taxon>Pseudomonadota</taxon>
        <taxon>Alphaproteobacteria</taxon>
        <taxon>Rhodospirillales</taxon>
        <taxon>Magnetospirillaceae</taxon>
        <taxon>Paramagnetospirillum</taxon>
    </lineage>
</organism>
<name>M2YEG6_9PROT</name>
<dbReference type="AlphaFoldDB" id="M2YEG6"/>
<reference evidence="1 2" key="1">
    <citation type="journal article" date="2014" name="Genome Announc.">
        <title>Draft Genome Sequence of Magnetospirillum sp. Strain SO-1, a Freshwater Magnetotactic Bacterium Isolated from the Ol'khovka River, Russia.</title>
        <authorList>
            <person name="Grouzdev D.S."/>
            <person name="Dziuba M.V."/>
            <person name="Sukhacheva M.S."/>
            <person name="Mardanov A.V."/>
            <person name="Beletskiy A.V."/>
            <person name="Kuznetsov B.B."/>
            <person name="Skryabin K.G."/>
        </authorList>
    </citation>
    <scope>NUCLEOTIDE SEQUENCE [LARGE SCALE GENOMIC DNA]</scope>
    <source>
        <strain evidence="1 2">SO-1</strain>
    </source>
</reference>
<keyword evidence="2" id="KW-1185">Reference proteome</keyword>
<sequence>MALPASGYFTDPARTNAEAKQGLDDMRDVVADASGSGYLVAANNLSDLASPAAARGNLGLAAVAASGAYADLSGRPSLGSAAGADTGTANGNVPAMDATGYPAANGSQITNLNATNLASGTVPTARLGSGTADSGTFLRGDGAWAAAGGGYEYVSSTVPSAVASITFTGLASGYDYILSWVNLVTSGGVLANSGLMLQVGVGGTYRTSGYIESHLDYSGTAASVTDCIEFGSMWDAGGGGNTAVAVVTDPANASVKTGVCGQGCQRSSPASAAGYYNTAEANDCLRIINRNGNTITGIMATLFRRKRS</sequence>
<dbReference type="EMBL" id="AONQ01000005">
    <property type="protein sequence ID" value="EME71381.1"/>
    <property type="molecule type" value="Genomic_DNA"/>
</dbReference>
<gene>
    <name evidence="1" type="ORF">H261_03193</name>
</gene>
<evidence type="ECO:0000313" key="2">
    <source>
        <dbReference type="Proteomes" id="UP000011744"/>
    </source>
</evidence>
<comment type="caution">
    <text evidence="1">The sequence shown here is derived from an EMBL/GenBank/DDBJ whole genome shotgun (WGS) entry which is preliminary data.</text>
</comment>
<proteinExistence type="predicted"/>
<evidence type="ECO:0000313" key="1">
    <source>
        <dbReference type="EMBL" id="EME71381.1"/>
    </source>
</evidence>